<dbReference type="Proteomes" id="UP000257323">
    <property type="component" value="Unassembled WGS sequence"/>
</dbReference>
<reference evidence="1 2" key="1">
    <citation type="submission" date="2018-08" db="EMBL/GenBank/DDBJ databases">
        <title>Genome analysis of the thermophilic bacterium of the candidate phylum Aminicenantes from deep subsurface aquifer revealed its physiology and ecological role.</title>
        <authorList>
            <person name="Kadnikov V.V."/>
            <person name="Mardanov A.V."/>
            <person name="Beletsky A.V."/>
            <person name="Karnachuk O.V."/>
            <person name="Ravin N.V."/>
        </authorList>
    </citation>
    <scope>NUCLEOTIDE SEQUENCE [LARGE SCALE GENOMIC DNA]</scope>
    <source>
        <strain evidence="1">BY38</strain>
    </source>
</reference>
<organism evidence="1 2">
    <name type="scientific">Candidatus Saccharicenans subterraneus</name>
    <dbReference type="NCBI Taxonomy" id="2508984"/>
    <lineage>
        <taxon>Bacteria</taxon>
        <taxon>Candidatus Aminicenantota</taxon>
        <taxon>Candidatus Aminicenantia</taxon>
        <taxon>Candidatus Aminicenantales</taxon>
        <taxon>Candidatus Saccharicenantaceae</taxon>
        <taxon>Candidatus Saccharicenans</taxon>
    </lineage>
</organism>
<evidence type="ECO:0000313" key="1">
    <source>
        <dbReference type="EMBL" id="RFT16417.1"/>
    </source>
</evidence>
<proteinExistence type="predicted"/>
<name>A0A3E2BP47_9BACT</name>
<protein>
    <submittedName>
        <fullName evidence="1">Uncharacterized protein</fullName>
    </submittedName>
</protein>
<evidence type="ECO:0000313" key="2">
    <source>
        <dbReference type="Proteomes" id="UP000257323"/>
    </source>
</evidence>
<dbReference type="EMBL" id="QUAH01000003">
    <property type="protein sequence ID" value="RFT16417.1"/>
    <property type="molecule type" value="Genomic_DNA"/>
</dbReference>
<accession>A0A3E2BP47</accession>
<dbReference type="AlphaFoldDB" id="A0A3E2BP47"/>
<gene>
    <name evidence="1" type="ORF">OP8BY_1595</name>
</gene>
<sequence>MSFYYDRDLLALICVHPALMDQPARVLRTIIFQDTARSLFASSHLCIQKAA</sequence>
<comment type="caution">
    <text evidence="1">The sequence shown here is derived from an EMBL/GenBank/DDBJ whole genome shotgun (WGS) entry which is preliminary data.</text>
</comment>